<dbReference type="AlphaFoldDB" id="A0A0B6S1V8"/>
<sequence length="262" mass="28323">MLQSVKAAFGAFMGRYYAILAPTTKPLEQYVTRGLATSVLWAPSRMIDMAEEMLALLMRSDLTGTATQPPELPVIIVAMAKDYAPTNRDYTRQVADRELVTIPGDEKERAFGLRAVAGDIRVQIAIFATDEPSAHSLAAQFSLFLDAAPNRRFTARYHFAGHDVYWPVQVELPDVPAMSIQTEAKNLTILAIDLNLHAEIPLFDAPAAGEPNDGRGVPGTDDPAGYPLVQTITVDSAEGGAQGGEAEIRTYTESTEDEGGPT</sequence>
<feature type="region of interest" description="Disordered" evidence="1">
    <location>
        <begin position="205"/>
        <end position="262"/>
    </location>
</feature>
<gene>
    <name evidence="2" type="ORF">BGL_1c17170</name>
</gene>
<accession>A0A0B6S1V8</accession>
<keyword evidence="3" id="KW-1185">Reference proteome</keyword>
<protein>
    <submittedName>
        <fullName evidence="2">Uncharacterized protein</fullName>
    </submittedName>
</protein>
<proteinExistence type="predicted"/>
<dbReference type="RefSeq" id="WP_063931946.1">
    <property type="nucleotide sequence ID" value="NZ_CP002580.1"/>
</dbReference>
<dbReference type="HOGENOM" id="CLU_1140908_0_0_4"/>
<dbReference type="KEGG" id="bgp:BGL_1c17170"/>
<organism evidence="2 3">
    <name type="scientific">Burkholderia plantarii</name>
    <dbReference type="NCBI Taxonomy" id="41899"/>
    <lineage>
        <taxon>Bacteria</taxon>
        <taxon>Pseudomonadati</taxon>
        <taxon>Pseudomonadota</taxon>
        <taxon>Betaproteobacteria</taxon>
        <taxon>Burkholderiales</taxon>
        <taxon>Burkholderiaceae</taxon>
        <taxon>Burkholderia</taxon>
    </lineage>
</organism>
<reference evidence="2 3" key="2">
    <citation type="journal article" date="2016" name="Appl. Microbiol. Biotechnol.">
        <title>Mutations improving production and secretion of extracellular lipase by Burkholderia glumae PG1.</title>
        <authorList>
            <person name="Knapp A."/>
            <person name="Voget S."/>
            <person name="Gao R."/>
            <person name="Zaburannyi N."/>
            <person name="Krysciak D."/>
            <person name="Breuer M."/>
            <person name="Hauer B."/>
            <person name="Streit W.R."/>
            <person name="Muller R."/>
            <person name="Daniel R."/>
            <person name="Jaeger K.E."/>
        </authorList>
    </citation>
    <scope>NUCLEOTIDE SEQUENCE [LARGE SCALE GENOMIC DNA]</scope>
    <source>
        <strain evidence="2 3">PG1</strain>
    </source>
</reference>
<name>A0A0B6S1V8_BURPL</name>
<dbReference type="Proteomes" id="UP000031838">
    <property type="component" value="Chromosome 1"/>
</dbReference>
<dbReference type="EMBL" id="CP002580">
    <property type="protein sequence ID" value="AJK46226.1"/>
    <property type="molecule type" value="Genomic_DNA"/>
</dbReference>
<evidence type="ECO:0000313" key="2">
    <source>
        <dbReference type="EMBL" id="AJK46226.1"/>
    </source>
</evidence>
<evidence type="ECO:0000313" key="3">
    <source>
        <dbReference type="Proteomes" id="UP000031838"/>
    </source>
</evidence>
<evidence type="ECO:0000256" key="1">
    <source>
        <dbReference type="SAM" id="MobiDB-lite"/>
    </source>
</evidence>
<reference evidence="3" key="1">
    <citation type="submission" date="2011-03" db="EMBL/GenBank/DDBJ databases">
        <authorList>
            <person name="Voget S."/>
            <person name="Streit W.R."/>
            <person name="Jaeger K.E."/>
            <person name="Daniel R."/>
        </authorList>
    </citation>
    <scope>NUCLEOTIDE SEQUENCE [LARGE SCALE GENOMIC DNA]</scope>
    <source>
        <strain evidence="3">PG1</strain>
    </source>
</reference>